<feature type="transmembrane region" description="Helical" evidence="1">
    <location>
        <begin position="140"/>
        <end position="163"/>
    </location>
</feature>
<accession>A0A0M9FYV0</accession>
<sequence>MSGSERFRFFYKGKAYLIPRDYIDDEHPGGGDEIWPWVNQDMTDAFDDADHSLDALEMLEEYLDEDYDPTEDAVAAVTEEGSSDAVEQPAGAEAASSAAAAAAAVVAPPSGKENPPLVEPIAAAAPVAVSPAVKADGKTFAVPVVVSTAVAVAVVVASVAVGLSKVRRRR</sequence>
<evidence type="ECO:0000313" key="3">
    <source>
        <dbReference type="EMBL" id="KPA78930.1"/>
    </source>
</evidence>
<dbReference type="OMA" id="YIDHEHP"/>
<dbReference type="InterPro" id="IPR001199">
    <property type="entry name" value="Cyt_B5-like_heme/steroid-bd"/>
</dbReference>
<comment type="caution">
    <text evidence="3">The sequence shown here is derived from an EMBL/GenBank/DDBJ whole genome shotgun (WGS) entry which is preliminary data.</text>
</comment>
<reference evidence="3 4" key="1">
    <citation type="submission" date="2015-07" db="EMBL/GenBank/DDBJ databases">
        <title>High-quality genome of monoxenous trypanosomatid Leptomonas pyrrhocoris.</title>
        <authorList>
            <person name="Flegontov P."/>
            <person name="Butenko A."/>
            <person name="Firsov S."/>
            <person name="Vlcek C."/>
            <person name="Logacheva M.D."/>
            <person name="Field M."/>
            <person name="Filatov D."/>
            <person name="Flegontova O."/>
            <person name="Gerasimov E."/>
            <person name="Jackson A.P."/>
            <person name="Kelly S."/>
            <person name="Opperdoes F."/>
            <person name="O'Reilly A."/>
            <person name="Votypka J."/>
            <person name="Yurchenko V."/>
            <person name="Lukes J."/>
        </authorList>
    </citation>
    <scope>NUCLEOTIDE SEQUENCE [LARGE SCALE GENOMIC DNA]</scope>
    <source>
        <strain evidence="3">H10</strain>
    </source>
</reference>
<dbReference type="GeneID" id="26906284"/>
<keyword evidence="4" id="KW-1185">Reference proteome</keyword>
<dbReference type="SUPFAM" id="SSF55856">
    <property type="entry name" value="Cytochrome b5-like heme/steroid binding domain"/>
    <property type="match status" value="1"/>
</dbReference>
<evidence type="ECO:0000313" key="4">
    <source>
        <dbReference type="Proteomes" id="UP000037923"/>
    </source>
</evidence>
<dbReference type="Proteomes" id="UP000037923">
    <property type="component" value="Unassembled WGS sequence"/>
</dbReference>
<keyword evidence="1" id="KW-0812">Transmembrane</keyword>
<dbReference type="Gene3D" id="3.10.120.10">
    <property type="entry name" value="Cytochrome b5-like heme/steroid binding domain"/>
    <property type="match status" value="1"/>
</dbReference>
<feature type="domain" description="Cytochrome b5 heme-binding" evidence="2">
    <location>
        <begin position="21"/>
        <end position="63"/>
    </location>
</feature>
<dbReference type="OrthoDB" id="260519at2759"/>
<organism evidence="3 4">
    <name type="scientific">Leptomonas pyrrhocoris</name>
    <name type="common">Firebug parasite</name>
    <dbReference type="NCBI Taxonomy" id="157538"/>
    <lineage>
        <taxon>Eukaryota</taxon>
        <taxon>Discoba</taxon>
        <taxon>Euglenozoa</taxon>
        <taxon>Kinetoplastea</taxon>
        <taxon>Metakinetoplastina</taxon>
        <taxon>Trypanosomatida</taxon>
        <taxon>Trypanosomatidae</taxon>
        <taxon>Leishmaniinae</taxon>
        <taxon>Leptomonas</taxon>
    </lineage>
</organism>
<proteinExistence type="predicted"/>
<dbReference type="Pfam" id="PF00173">
    <property type="entry name" value="Cyt-b5"/>
    <property type="match status" value="1"/>
</dbReference>
<keyword evidence="1" id="KW-1133">Transmembrane helix</keyword>
<dbReference type="EMBL" id="LGTL01000012">
    <property type="protein sequence ID" value="KPA78930.1"/>
    <property type="molecule type" value="Genomic_DNA"/>
</dbReference>
<protein>
    <recommendedName>
        <fullName evidence="2">Cytochrome b5 heme-binding domain-containing protein</fullName>
    </recommendedName>
</protein>
<dbReference type="RefSeq" id="XP_015657369.1">
    <property type="nucleotide sequence ID" value="XM_015804235.1"/>
</dbReference>
<dbReference type="VEuPathDB" id="TriTrypDB:LpyrH10_12_1720"/>
<name>A0A0M9FYV0_LEPPY</name>
<evidence type="ECO:0000256" key="1">
    <source>
        <dbReference type="SAM" id="Phobius"/>
    </source>
</evidence>
<dbReference type="InterPro" id="IPR036400">
    <property type="entry name" value="Cyt_B5-like_heme/steroid_sf"/>
</dbReference>
<gene>
    <name evidence="3" type="ORF">ABB37_05994</name>
</gene>
<keyword evidence="1" id="KW-0472">Membrane</keyword>
<evidence type="ECO:0000259" key="2">
    <source>
        <dbReference type="Pfam" id="PF00173"/>
    </source>
</evidence>
<dbReference type="AlphaFoldDB" id="A0A0M9FYV0"/>